<evidence type="ECO:0000313" key="4">
    <source>
        <dbReference type="Proteomes" id="UP000635477"/>
    </source>
</evidence>
<dbReference type="OrthoDB" id="5355528at2759"/>
<feature type="region of interest" description="Disordered" evidence="1">
    <location>
        <begin position="35"/>
        <end position="93"/>
    </location>
</feature>
<proteinExistence type="predicted"/>
<protein>
    <recommendedName>
        <fullName evidence="2">AHC1-like C2H2 zinc-finger domain-containing protein</fullName>
    </recommendedName>
</protein>
<evidence type="ECO:0000259" key="2">
    <source>
        <dbReference type="Pfam" id="PF25909"/>
    </source>
</evidence>
<reference evidence="3" key="1">
    <citation type="journal article" date="2020" name="BMC Genomics">
        <title>Correction to: Identification and distribution of gene clusters required for synthesis of sphingolipid metabolism inhibitors in diverse species of the filamentous fungus Fusarium.</title>
        <authorList>
            <person name="Kim H.S."/>
            <person name="Lohmar J.M."/>
            <person name="Busman M."/>
            <person name="Brown D.W."/>
            <person name="Naumann T.A."/>
            <person name="Divon H.H."/>
            <person name="Lysoe E."/>
            <person name="Uhlig S."/>
            <person name="Proctor R.H."/>
        </authorList>
    </citation>
    <scope>NUCLEOTIDE SEQUENCE</scope>
    <source>
        <strain evidence="3">NRRL 22465</strain>
    </source>
</reference>
<evidence type="ECO:0000313" key="3">
    <source>
        <dbReference type="EMBL" id="KAF4977830.1"/>
    </source>
</evidence>
<feature type="compositionally biased region" description="Polar residues" evidence="1">
    <location>
        <begin position="483"/>
        <end position="499"/>
    </location>
</feature>
<dbReference type="AlphaFoldDB" id="A0A8H4UJL7"/>
<feature type="region of interest" description="Disordered" evidence="1">
    <location>
        <begin position="535"/>
        <end position="636"/>
    </location>
</feature>
<gene>
    <name evidence="3" type="ORF">FZEAL_5673</name>
</gene>
<feature type="region of interest" description="Disordered" evidence="1">
    <location>
        <begin position="219"/>
        <end position="248"/>
    </location>
</feature>
<feature type="domain" description="AHC1-like C2H2 zinc-finger" evidence="2">
    <location>
        <begin position="266"/>
        <end position="317"/>
    </location>
</feature>
<name>A0A8H4UJL7_9HYPO</name>
<organism evidence="3 4">
    <name type="scientific">Fusarium zealandicum</name>
    <dbReference type="NCBI Taxonomy" id="1053134"/>
    <lineage>
        <taxon>Eukaryota</taxon>
        <taxon>Fungi</taxon>
        <taxon>Dikarya</taxon>
        <taxon>Ascomycota</taxon>
        <taxon>Pezizomycotina</taxon>
        <taxon>Sordariomycetes</taxon>
        <taxon>Hypocreomycetidae</taxon>
        <taxon>Hypocreales</taxon>
        <taxon>Nectriaceae</taxon>
        <taxon>Fusarium</taxon>
        <taxon>Fusarium staphyleae species complex</taxon>
    </lineage>
</organism>
<reference evidence="3" key="2">
    <citation type="submission" date="2020-05" db="EMBL/GenBank/DDBJ databases">
        <authorList>
            <person name="Kim H.-S."/>
            <person name="Proctor R.H."/>
            <person name="Brown D.W."/>
        </authorList>
    </citation>
    <scope>NUCLEOTIDE SEQUENCE</scope>
    <source>
        <strain evidence="3">NRRL 22465</strain>
    </source>
</reference>
<comment type="caution">
    <text evidence="3">The sequence shown here is derived from an EMBL/GenBank/DDBJ whole genome shotgun (WGS) entry which is preliminary data.</text>
</comment>
<accession>A0A8H4UJL7</accession>
<feature type="compositionally biased region" description="Acidic residues" evidence="1">
    <location>
        <begin position="555"/>
        <end position="564"/>
    </location>
</feature>
<dbReference type="EMBL" id="JABEYC010000416">
    <property type="protein sequence ID" value="KAF4977830.1"/>
    <property type="molecule type" value="Genomic_DNA"/>
</dbReference>
<sequence>MFRFWASEPRGSDTTLHAPQSIASLVKPIQPRLLPDNTATIASPNVQPPKRRRQSFDCSDESPDLAVSAKRVKPDTDATDNMSSACDSTVHSNPAAPDLETAQDEIRHQFGLEILLKHDELRLINQELAKCQVALEQLRRCHLIPYPVNCPTPEQMLNVSAGKGPSIQTRLGEAVPRWAPPFGVVDGPYARHYAKWLIPDPSFDGMQPEWQFTPDAARARSSFTEGRTTRNSVTESGSMLKGRTARGGAAQKLQSLSSGYPQPKDKAGPCVLKRADGQTVKLVCLDCNRENFSSTQGFINHCRIAHKRDFKSHEEAAVHSGHPIEAVEGGGVVGEEKAPAAAVPSSVSTSVHPFARPDMTEQQAYVALQSRIADSLKLYHQGKLPGVSSIPSLSNKAISQEVQKAGSLEGAPDMPHLSRLLQSRKFDGNLRELVADAKTKLPLDDVTSGEESDLTETPIEGSDGKDASAMRTPVVMRVPAKVAQSSTSKDTSARPTSSKGRVPSIALKASTNCGSSLGPKHDSALMLSDEDLDMEDADMSPNTMVSNNAPSLVSDDGEYDDTDDGSSVSGVSDNMETESVSDVAEITLDDDQDPRSLRRGSSGVAGAVRLRKEDSKHVTLMTPVKNSARDRRSRKV</sequence>
<feature type="compositionally biased region" description="Polar residues" evidence="1">
    <location>
        <begin position="541"/>
        <end position="551"/>
    </location>
</feature>
<keyword evidence="4" id="KW-1185">Reference proteome</keyword>
<feature type="region of interest" description="Disordered" evidence="1">
    <location>
        <begin position="442"/>
        <end position="523"/>
    </location>
</feature>
<evidence type="ECO:0000256" key="1">
    <source>
        <dbReference type="SAM" id="MobiDB-lite"/>
    </source>
</evidence>
<dbReference type="Proteomes" id="UP000635477">
    <property type="component" value="Unassembled WGS sequence"/>
</dbReference>
<dbReference type="InterPro" id="IPR058706">
    <property type="entry name" value="zf-C2H2_AHC1-like"/>
</dbReference>
<feature type="compositionally biased region" description="Polar residues" evidence="1">
    <location>
        <begin position="221"/>
        <end position="237"/>
    </location>
</feature>
<feature type="compositionally biased region" description="Polar residues" evidence="1">
    <location>
        <begin position="79"/>
        <end position="92"/>
    </location>
</feature>
<dbReference type="Pfam" id="PF25909">
    <property type="entry name" value="zf-C2H2_AHC1"/>
    <property type="match status" value="1"/>
</dbReference>